<dbReference type="KEGG" id="dpx:DAPPUDRAFT_317770"/>
<evidence type="ECO:0000313" key="1">
    <source>
        <dbReference type="EMBL" id="EFX81101.1"/>
    </source>
</evidence>
<dbReference type="PhylomeDB" id="E9GGX3"/>
<dbReference type="AlphaFoldDB" id="E9GGX3"/>
<gene>
    <name evidence="1" type="ORF">DAPPUDRAFT_317770</name>
</gene>
<name>E9GGX3_DAPPU</name>
<protein>
    <submittedName>
        <fullName evidence="1">Uncharacterized protein</fullName>
    </submittedName>
</protein>
<dbReference type="Proteomes" id="UP000000305">
    <property type="component" value="Unassembled WGS sequence"/>
</dbReference>
<evidence type="ECO:0000313" key="2">
    <source>
        <dbReference type="Proteomes" id="UP000000305"/>
    </source>
</evidence>
<sequence>MTTLPVFSKIPFLNAGHINAVFQIRLPEVLDRQLDRYLIAIRQKRDATGFVCLAIALLLIENRDKLPGLSIPADSPDQPQFNVPAVGNAPEITVEFNASAFEEIPKWIVQLTACCQVHFLKDTDVANYFNQFPDFKKIASFNGHEVDRNAVYRYIKFTAPGIKWPKSQKLVANDEIRSTFLSDSSFVKQRTTFSATAGLCRQLIDGLGCHVGQFEIDAEMIEAVDQSLINYWDKSCNERIPDKLRAMAAAHAQFRGRDYGNWIQGKRALSRTLPVYVDIWKDMF</sequence>
<dbReference type="HOGENOM" id="CLU_980935_0_0_1"/>
<accession>E9GGX3</accession>
<reference evidence="1 2" key="1">
    <citation type="journal article" date="2011" name="Science">
        <title>The ecoresponsive genome of Daphnia pulex.</title>
        <authorList>
            <person name="Colbourne J.K."/>
            <person name="Pfrender M.E."/>
            <person name="Gilbert D."/>
            <person name="Thomas W.K."/>
            <person name="Tucker A."/>
            <person name="Oakley T.H."/>
            <person name="Tokishita S."/>
            <person name="Aerts A."/>
            <person name="Arnold G.J."/>
            <person name="Basu M.K."/>
            <person name="Bauer D.J."/>
            <person name="Caceres C.E."/>
            <person name="Carmel L."/>
            <person name="Casola C."/>
            <person name="Choi J.H."/>
            <person name="Detter J.C."/>
            <person name="Dong Q."/>
            <person name="Dusheyko S."/>
            <person name="Eads B.D."/>
            <person name="Frohlich T."/>
            <person name="Geiler-Samerotte K.A."/>
            <person name="Gerlach D."/>
            <person name="Hatcher P."/>
            <person name="Jogdeo S."/>
            <person name="Krijgsveld J."/>
            <person name="Kriventseva E.V."/>
            <person name="Kultz D."/>
            <person name="Laforsch C."/>
            <person name="Lindquist E."/>
            <person name="Lopez J."/>
            <person name="Manak J.R."/>
            <person name="Muller J."/>
            <person name="Pangilinan J."/>
            <person name="Patwardhan R.P."/>
            <person name="Pitluck S."/>
            <person name="Pritham E.J."/>
            <person name="Rechtsteiner A."/>
            <person name="Rho M."/>
            <person name="Rogozin I.B."/>
            <person name="Sakarya O."/>
            <person name="Salamov A."/>
            <person name="Schaack S."/>
            <person name="Shapiro H."/>
            <person name="Shiga Y."/>
            <person name="Skalitzky C."/>
            <person name="Smith Z."/>
            <person name="Souvorov A."/>
            <person name="Sung W."/>
            <person name="Tang Z."/>
            <person name="Tsuchiya D."/>
            <person name="Tu H."/>
            <person name="Vos H."/>
            <person name="Wang M."/>
            <person name="Wolf Y.I."/>
            <person name="Yamagata H."/>
            <person name="Yamada T."/>
            <person name="Ye Y."/>
            <person name="Shaw J.R."/>
            <person name="Andrews J."/>
            <person name="Crease T.J."/>
            <person name="Tang H."/>
            <person name="Lucas S.M."/>
            <person name="Robertson H.M."/>
            <person name="Bork P."/>
            <person name="Koonin E.V."/>
            <person name="Zdobnov E.M."/>
            <person name="Grigoriev I.V."/>
            <person name="Lynch M."/>
            <person name="Boore J.L."/>
        </authorList>
    </citation>
    <scope>NUCLEOTIDE SEQUENCE [LARGE SCALE GENOMIC DNA]</scope>
</reference>
<keyword evidence="2" id="KW-1185">Reference proteome</keyword>
<organism evidence="1 2">
    <name type="scientific">Daphnia pulex</name>
    <name type="common">Water flea</name>
    <dbReference type="NCBI Taxonomy" id="6669"/>
    <lineage>
        <taxon>Eukaryota</taxon>
        <taxon>Metazoa</taxon>
        <taxon>Ecdysozoa</taxon>
        <taxon>Arthropoda</taxon>
        <taxon>Crustacea</taxon>
        <taxon>Branchiopoda</taxon>
        <taxon>Diplostraca</taxon>
        <taxon>Cladocera</taxon>
        <taxon>Anomopoda</taxon>
        <taxon>Daphniidae</taxon>
        <taxon>Daphnia</taxon>
    </lineage>
</organism>
<dbReference type="InParanoid" id="E9GGX3"/>
<dbReference type="EMBL" id="GL732544">
    <property type="protein sequence ID" value="EFX81101.1"/>
    <property type="molecule type" value="Genomic_DNA"/>
</dbReference>
<proteinExistence type="predicted"/>